<protein>
    <recommendedName>
        <fullName evidence="2">CCHC-type domain-containing protein</fullName>
    </recommendedName>
</protein>
<accession>A0A7R8UGE3</accession>
<dbReference type="InParanoid" id="A0A7R8UGE3"/>
<keyword evidence="4" id="KW-1185">Reference proteome</keyword>
<keyword evidence="1" id="KW-0479">Metal-binding</keyword>
<dbReference type="InterPro" id="IPR036875">
    <property type="entry name" value="Znf_CCHC_sf"/>
</dbReference>
<name>A0A7R8UGE3_HERIL</name>
<keyword evidence="1" id="KW-0863">Zinc-finger</keyword>
<dbReference type="InterPro" id="IPR001878">
    <property type="entry name" value="Znf_CCHC"/>
</dbReference>
<dbReference type="Gene3D" id="4.10.60.10">
    <property type="entry name" value="Zinc finger, CCHC-type"/>
    <property type="match status" value="1"/>
</dbReference>
<feature type="domain" description="CCHC-type" evidence="2">
    <location>
        <begin position="152"/>
        <end position="166"/>
    </location>
</feature>
<evidence type="ECO:0000256" key="1">
    <source>
        <dbReference type="PROSITE-ProRule" id="PRU00047"/>
    </source>
</evidence>
<reference evidence="3 4" key="1">
    <citation type="submission" date="2020-11" db="EMBL/GenBank/DDBJ databases">
        <authorList>
            <person name="Wallbank WR R."/>
            <person name="Pardo Diaz C."/>
            <person name="Kozak K."/>
            <person name="Martin S."/>
            <person name="Jiggins C."/>
            <person name="Moest M."/>
            <person name="Warren A I."/>
            <person name="Generalovic N T."/>
            <person name="Byers J.R.P. K."/>
            <person name="Montejo-Kovacevich G."/>
            <person name="Yen C E."/>
        </authorList>
    </citation>
    <scope>NUCLEOTIDE SEQUENCE [LARGE SCALE GENOMIC DNA]</scope>
</reference>
<dbReference type="GO" id="GO:0008270">
    <property type="term" value="F:zinc ion binding"/>
    <property type="evidence" value="ECO:0007669"/>
    <property type="project" value="UniProtKB-KW"/>
</dbReference>
<dbReference type="SUPFAM" id="SSF57756">
    <property type="entry name" value="Retrovirus zinc finger-like domains"/>
    <property type="match status" value="1"/>
</dbReference>
<dbReference type="Proteomes" id="UP000594454">
    <property type="component" value="Chromosome 1"/>
</dbReference>
<evidence type="ECO:0000313" key="3">
    <source>
        <dbReference type="EMBL" id="CAD7080108.1"/>
    </source>
</evidence>
<evidence type="ECO:0000259" key="2">
    <source>
        <dbReference type="PROSITE" id="PS50158"/>
    </source>
</evidence>
<sequence>MTYTDILRKVKSDPELMDLGENVSRIRRSQEGDLMLELKKSPGKRVENFLGKVEKSLGEVAQVRARKQELVIECKDIDEITTKEDIRDALEKQFEPLGLQDSAIRGLRKAYGGTQTATISLPTEAAFKLLAAGKVKICWVVCRLREQVSLKRCFRCLEFGHIAAKCTGDCDRSKCCRKCGGEGHMFRECKAEPECMLCKEKKGVDCRHVAGSSRCPVFRRALNAVTK</sequence>
<evidence type="ECO:0000313" key="4">
    <source>
        <dbReference type="Proteomes" id="UP000594454"/>
    </source>
</evidence>
<keyword evidence="1" id="KW-0862">Zinc</keyword>
<dbReference type="SMART" id="SM00343">
    <property type="entry name" value="ZnF_C2HC"/>
    <property type="match status" value="2"/>
</dbReference>
<gene>
    <name evidence="3" type="ORF">HERILL_LOCUS3282</name>
</gene>
<organism evidence="3 4">
    <name type="scientific">Hermetia illucens</name>
    <name type="common">Black soldier fly</name>
    <dbReference type="NCBI Taxonomy" id="343691"/>
    <lineage>
        <taxon>Eukaryota</taxon>
        <taxon>Metazoa</taxon>
        <taxon>Ecdysozoa</taxon>
        <taxon>Arthropoda</taxon>
        <taxon>Hexapoda</taxon>
        <taxon>Insecta</taxon>
        <taxon>Pterygota</taxon>
        <taxon>Neoptera</taxon>
        <taxon>Endopterygota</taxon>
        <taxon>Diptera</taxon>
        <taxon>Brachycera</taxon>
        <taxon>Stratiomyomorpha</taxon>
        <taxon>Stratiomyidae</taxon>
        <taxon>Hermetiinae</taxon>
        <taxon>Hermetia</taxon>
    </lineage>
</organism>
<feature type="domain" description="CCHC-type" evidence="2">
    <location>
        <begin position="176"/>
        <end position="190"/>
    </location>
</feature>
<dbReference type="EMBL" id="LR899009">
    <property type="protein sequence ID" value="CAD7080108.1"/>
    <property type="molecule type" value="Genomic_DNA"/>
</dbReference>
<dbReference type="AlphaFoldDB" id="A0A7R8UGE3"/>
<proteinExistence type="predicted"/>
<dbReference type="GO" id="GO:0003676">
    <property type="term" value="F:nucleic acid binding"/>
    <property type="evidence" value="ECO:0007669"/>
    <property type="project" value="InterPro"/>
</dbReference>
<dbReference type="PROSITE" id="PS50158">
    <property type="entry name" value="ZF_CCHC"/>
    <property type="match status" value="2"/>
</dbReference>